<dbReference type="EMBL" id="GL349435">
    <property type="protein sequence ID" value="KNC50677.1"/>
    <property type="molecule type" value="Genomic_DNA"/>
</dbReference>
<accession>A0A0L0DEC5</accession>
<dbReference type="PANTHER" id="PTHR18849:SF0">
    <property type="entry name" value="CILIA- AND FLAGELLA-ASSOCIATED PROTEIN 410-RELATED"/>
    <property type="match status" value="1"/>
</dbReference>
<feature type="region of interest" description="Disordered" evidence="3">
    <location>
        <begin position="181"/>
        <end position="206"/>
    </location>
</feature>
<evidence type="ECO:0008006" key="6">
    <source>
        <dbReference type="Google" id="ProtNLM"/>
    </source>
</evidence>
<dbReference type="GeneID" id="25560618"/>
<evidence type="ECO:0000313" key="4">
    <source>
        <dbReference type="EMBL" id="KNC50677.1"/>
    </source>
</evidence>
<dbReference type="AlphaFoldDB" id="A0A0L0DEC5"/>
<sequence>MPKLTVDKIGAKLGKRVDLRKLVEADLSGHKINDLGSFKNCIALEVLSLANNYLTQMRQLKGLFDAPRLRMLDLSGNRLAKKSSYRAEIIANLPSLVELDGVAITREERDAAFLKFPHLLPHGKLPTLPSSADVAGSSAATRAAPSEPQAAAADVVVSADDKERVAALLAGEKRQSGFSLAADADADADDDDTNDVADADDASTGCASADEANVAVAVVKGKDEAADAAGAAGPDAPSPGTTVIKRRRKKRRRKIPDTEEVKAQEKSAFDSLTEPKPKAEPEPEPEIVPSGAAASGTLQMSDDDNDESDEADEHATPLPDSDEEEALLFPNGRPAAGAKASGESDDDGGSESSGSALSTSPPSKAKSTEVYSTLFGDDDSEELPEATGPSLFASAHGVDAVPEPDLDEAPPSPPAPTEKPIFANIEPDPVLLEALRKLPGAHRSASGLPSCVHFDIELAAARMVLTLGVTPAGLRMARGQLGKPLVVVKGTRMAWLSWLMGRVSAQTALVGGGLSAVGADALALAFLNSFDMETANALAEPATAAQPDGDGDDSYYDDYEYGYSDDEDDGINIATCFRDFVKHWDPSAGVVGHVMFRIEDDPIPDVDVVIGADAVSIVKAELPPSAYLTGIRLNKAQAVAFLSGTARPAQLLASPRISLSSREGFKDFCRAFRANWM</sequence>
<feature type="compositionally biased region" description="Low complexity" evidence="3">
    <location>
        <begin position="350"/>
        <end position="364"/>
    </location>
</feature>
<name>A0A0L0DEC5_THETB</name>
<evidence type="ECO:0000256" key="3">
    <source>
        <dbReference type="SAM" id="MobiDB-lite"/>
    </source>
</evidence>
<reference evidence="4 5" key="1">
    <citation type="submission" date="2010-05" db="EMBL/GenBank/DDBJ databases">
        <title>The Genome Sequence of Thecamonas trahens ATCC 50062.</title>
        <authorList>
            <consortium name="The Broad Institute Genome Sequencing Platform"/>
            <person name="Russ C."/>
            <person name="Cuomo C."/>
            <person name="Shea T."/>
            <person name="Young S.K."/>
            <person name="Zeng Q."/>
            <person name="Koehrsen M."/>
            <person name="Haas B."/>
            <person name="Borodovsky M."/>
            <person name="Guigo R."/>
            <person name="Alvarado L."/>
            <person name="Berlin A."/>
            <person name="Bochicchio J."/>
            <person name="Borenstein D."/>
            <person name="Chapman S."/>
            <person name="Chen Z."/>
            <person name="Freedman E."/>
            <person name="Gellesch M."/>
            <person name="Goldberg J."/>
            <person name="Griggs A."/>
            <person name="Gujja S."/>
            <person name="Heilman E."/>
            <person name="Heiman D."/>
            <person name="Hepburn T."/>
            <person name="Howarth C."/>
            <person name="Jen D."/>
            <person name="Larson L."/>
            <person name="Mehta T."/>
            <person name="Park D."/>
            <person name="Pearson M."/>
            <person name="Roberts A."/>
            <person name="Saif S."/>
            <person name="Shenoy N."/>
            <person name="Sisk P."/>
            <person name="Stolte C."/>
            <person name="Sykes S."/>
            <person name="Thomson T."/>
            <person name="Walk T."/>
            <person name="White J."/>
            <person name="Yandava C."/>
            <person name="Burger G."/>
            <person name="Gray M.W."/>
            <person name="Holland P.W.H."/>
            <person name="King N."/>
            <person name="Lang F.B.F."/>
            <person name="Roger A.J."/>
            <person name="Ruiz-Trillo I."/>
            <person name="Lander E."/>
            <person name="Nusbaum C."/>
        </authorList>
    </citation>
    <scope>NUCLEOTIDE SEQUENCE [LARGE SCALE GENOMIC DNA]</scope>
    <source>
        <strain evidence="4 5">ATCC 50062</strain>
    </source>
</reference>
<feature type="compositionally biased region" description="Basic residues" evidence="3">
    <location>
        <begin position="244"/>
        <end position="254"/>
    </location>
</feature>
<feature type="region of interest" description="Disordered" evidence="3">
    <location>
        <begin position="400"/>
        <end position="422"/>
    </location>
</feature>
<keyword evidence="2" id="KW-0677">Repeat</keyword>
<keyword evidence="5" id="KW-1185">Reference proteome</keyword>
<feature type="region of interest" description="Disordered" evidence="3">
    <location>
        <begin position="226"/>
        <end position="370"/>
    </location>
</feature>
<dbReference type="InterPro" id="IPR032675">
    <property type="entry name" value="LRR_dom_sf"/>
</dbReference>
<dbReference type="OrthoDB" id="1517790at2759"/>
<keyword evidence="1" id="KW-0433">Leucine-rich repeat</keyword>
<evidence type="ECO:0000256" key="1">
    <source>
        <dbReference type="ARBA" id="ARBA00022614"/>
    </source>
</evidence>
<feature type="compositionally biased region" description="Basic and acidic residues" evidence="3">
    <location>
        <begin position="255"/>
        <end position="281"/>
    </location>
</feature>
<dbReference type="RefSeq" id="XP_013762557.1">
    <property type="nucleotide sequence ID" value="XM_013907103.1"/>
</dbReference>
<evidence type="ECO:0000313" key="5">
    <source>
        <dbReference type="Proteomes" id="UP000054408"/>
    </source>
</evidence>
<feature type="compositionally biased region" description="Acidic residues" evidence="3">
    <location>
        <begin position="301"/>
        <end position="312"/>
    </location>
</feature>
<gene>
    <name evidence="4" type="ORF">AMSG_00837</name>
</gene>
<feature type="compositionally biased region" description="Acidic residues" evidence="3">
    <location>
        <begin position="184"/>
        <end position="201"/>
    </location>
</feature>
<proteinExistence type="predicted"/>
<dbReference type="Proteomes" id="UP000054408">
    <property type="component" value="Unassembled WGS sequence"/>
</dbReference>
<dbReference type="SUPFAM" id="SSF52058">
    <property type="entry name" value="L domain-like"/>
    <property type="match status" value="1"/>
</dbReference>
<protein>
    <recommendedName>
        <fullName evidence="6">U2A'/phosphoprotein 32 family A C-terminal domain-containing protein</fullName>
    </recommendedName>
</protein>
<evidence type="ECO:0000256" key="2">
    <source>
        <dbReference type="ARBA" id="ARBA00022737"/>
    </source>
</evidence>
<organism evidence="4 5">
    <name type="scientific">Thecamonas trahens ATCC 50062</name>
    <dbReference type="NCBI Taxonomy" id="461836"/>
    <lineage>
        <taxon>Eukaryota</taxon>
        <taxon>Apusozoa</taxon>
        <taxon>Apusomonadida</taxon>
        <taxon>Apusomonadidae</taxon>
        <taxon>Thecamonas</taxon>
    </lineage>
</organism>
<dbReference type="PANTHER" id="PTHR18849">
    <property type="entry name" value="LEUCINE RICH REPEAT PROTEIN"/>
    <property type="match status" value="1"/>
</dbReference>
<dbReference type="Gene3D" id="3.80.10.10">
    <property type="entry name" value="Ribonuclease Inhibitor"/>
    <property type="match status" value="1"/>
</dbReference>
<dbReference type="STRING" id="461836.A0A0L0DEC5"/>